<dbReference type="Gene3D" id="1.10.10.10">
    <property type="entry name" value="Winged helix-like DNA-binding domain superfamily/Winged helix DNA-binding domain"/>
    <property type="match status" value="1"/>
</dbReference>
<organism evidence="8 9">
    <name type="scientific">Peptostreptococcus porci</name>
    <dbReference type="NCBI Taxonomy" id="2652282"/>
    <lineage>
        <taxon>Bacteria</taxon>
        <taxon>Bacillati</taxon>
        <taxon>Bacillota</taxon>
        <taxon>Clostridia</taxon>
        <taxon>Peptostreptococcales</taxon>
        <taxon>Peptostreptococcaceae</taxon>
        <taxon>Peptostreptococcus</taxon>
    </lineage>
</organism>
<name>A0A6N7XFB3_9FIRM</name>
<dbReference type="SUPFAM" id="SSF88659">
    <property type="entry name" value="Sigma3 and sigma4 domains of RNA polymerase sigma factors"/>
    <property type="match status" value="1"/>
</dbReference>
<evidence type="ECO:0000256" key="1">
    <source>
        <dbReference type="ARBA" id="ARBA00010641"/>
    </source>
</evidence>
<proteinExistence type="inferred from homology"/>
<dbReference type="GO" id="GO:0016987">
    <property type="term" value="F:sigma factor activity"/>
    <property type="evidence" value="ECO:0007669"/>
    <property type="project" value="UniProtKB-KW"/>
</dbReference>
<dbReference type="Pfam" id="PF04542">
    <property type="entry name" value="Sigma70_r2"/>
    <property type="match status" value="1"/>
</dbReference>
<dbReference type="Gene3D" id="1.10.1740.10">
    <property type="match status" value="1"/>
</dbReference>
<dbReference type="Pfam" id="PF08281">
    <property type="entry name" value="Sigma70_r4_2"/>
    <property type="match status" value="1"/>
</dbReference>
<dbReference type="NCBIfam" id="TIGR02937">
    <property type="entry name" value="sigma70-ECF"/>
    <property type="match status" value="1"/>
</dbReference>
<dbReference type="EMBL" id="VUNE01000002">
    <property type="protein sequence ID" value="MST62283.1"/>
    <property type="molecule type" value="Genomic_DNA"/>
</dbReference>
<dbReference type="InterPro" id="IPR013249">
    <property type="entry name" value="RNA_pol_sigma70_r4_t2"/>
</dbReference>
<sequence>MKNSEIENIYKKYYKNLILYAVSLTGNLHEAEALVQSTFLKAILSYKKTGSIKFWLSKVLKNEYLNTLRHKAKFIDNPDEVFATSESKYNDYENPIDILIQNENIKEIANAISLLPEKYKMVIMYNVYMQLDDSEIAELMETSESNVRKIRHRARKKLSEILSNNVGGF</sequence>
<evidence type="ECO:0000259" key="7">
    <source>
        <dbReference type="Pfam" id="PF08281"/>
    </source>
</evidence>
<dbReference type="GO" id="GO:0006352">
    <property type="term" value="P:DNA-templated transcription initiation"/>
    <property type="evidence" value="ECO:0007669"/>
    <property type="project" value="InterPro"/>
</dbReference>
<evidence type="ECO:0000256" key="5">
    <source>
        <dbReference type="ARBA" id="ARBA00023163"/>
    </source>
</evidence>
<evidence type="ECO:0000256" key="4">
    <source>
        <dbReference type="ARBA" id="ARBA00023125"/>
    </source>
</evidence>
<keyword evidence="3" id="KW-0731">Sigma factor</keyword>
<dbReference type="AlphaFoldDB" id="A0A6N7XFB3"/>
<keyword evidence="4" id="KW-0238">DNA-binding</keyword>
<feature type="domain" description="RNA polymerase sigma factor 70 region 4 type 2" evidence="7">
    <location>
        <begin position="107"/>
        <end position="158"/>
    </location>
</feature>
<reference evidence="8 9" key="1">
    <citation type="submission" date="2019-08" db="EMBL/GenBank/DDBJ databases">
        <title>In-depth cultivation of the pig gut microbiome towards novel bacterial diversity and tailored functional studies.</title>
        <authorList>
            <person name="Wylensek D."/>
            <person name="Hitch T.C.A."/>
            <person name="Clavel T."/>
        </authorList>
    </citation>
    <scope>NUCLEOTIDE SEQUENCE [LARGE SCALE GENOMIC DNA]</scope>
    <source>
        <strain evidence="8 9">WCA-SAB-591-4A-A</strain>
    </source>
</reference>
<dbReference type="InterPro" id="IPR007627">
    <property type="entry name" value="RNA_pol_sigma70_r2"/>
</dbReference>
<evidence type="ECO:0000256" key="2">
    <source>
        <dbReference type="ARBA" id="ARBA00023015"/>
    </source>
</evidence>
<dbReference type="InterPro" id="IPR014284">
    <property type="entry name" value="RNA_pol_sigma-70_dom"/>
</dbReference>
<dbReference type="InterPro" id="IPR013325">
    <property type="entry name" value="RNA_pol_sigma_r2"/>
</dbReference>
<evidence type="ECO:0000313" key="8">
    <source>
        <dbReference type="EMBL" id="MST62283.1"/>
    </source>
</evidence>
<keyword evidence="2" id="KW-0805">Transcription regulation</keyword>
<keyword evidence="5" id="KW-0804">Transcription</keyword>
<dbReference type="GO" id="GO:0003677">
    <property type="term" value="F:DNA binding"/>
    <property type="evidence" value="ECO:0007669"/>
    <property type="project" value="UniProtKB-KW"/>
</dbReference>
<evidence type="ECO:0000259" key="6">
    <source>
        <dbReference type="Pfam" id="PF04542"/>
    </source>
</evidence>
<dbReference type="InterPro" id="IPR036388">
    <property type="entry name" value="WH-like_DNA-bd_sf"/>
</dbReference>
<dbReference type="CDD" id="cd06171">
    <property type="entry name" value="Sigma70_r4"/>
    <property type="match status" value="1"/>
</dbReference>
<dbReference type="Proteomes" id="UP000440713">
    <property type="component" value="Unassembled WGS sequence"/>
</dbReference>
<accession>A0A6N7XFB3</accession>
<keyword evidence="9" id="KW-1185">Reference proteome</keyword>
<dbReference type="InterPro" id="IPR013324">
    <property type="entry name" value="RNA_pol_sigma_r3/r4-like"/>
</dbReference>
<dbReference type="SUPFAM" id="SSF88946">
    <property type="entry name" value="Sigma2 domain of RNA polymerase sigma factors"/>
    <property type="match status" value="1"/>
</dbReference>
<evidence type="ECO:0000313" key="9">
    <source>
        <dbReference type="Proteomes" id="UP000440713"/>
    </source>
</evidence>
<comment type="similarity">
    <text evidence="1">Belongs to the sigma-70 factor family. ECF subfamily.</text>
</comment>
<gene>
    <name evidence="8" type="ORF">FYJ71_04745</name>
</gene>
<dbReference type="RefSeq" id="WP_154537677.1">
    <property type="nucleotide sequence ID" value="NZ_JAQYHJ010000142.1"/>
</dbReference>
<comment type="caution">
    <text evidence="8">The sequence shown here is derived from an EMBL/GenBank/DDBJ whole genome shotgun (WGS) entry which is preliminary data.</text>
</comment>
<dbReference type="InterPro" id="IPR039425">
    <property type="entry name" value="RNA_pol_sigma-70-like"/>
</dbReference>
<dbReference type="PANTHER" id="PTHR43133:SF8">
    <property type="entry name" value="RNA POLYMERASE SIGMA FACTOR HI_1459-RELATED"/>
    <property type="match status" value="1"/>
</dbReference>
<dbReference type="PANTHER" id="PTHR43133">
    <property type="entry name" value="RNA POLYMERASE ECF-TYPE SIGMA FACTO"/>
    <property type="match status" value="1"/>
</dbReference>
<feature type="domain" description="RNA polymerase sigma-70 region 2" evidence="6">
    <location>
        <begin position="9"/>
        <end position="72"/>
    </location>
</feature>
<evidence type="ECO:0000256" key="3">
    <source>
        <dbReference type="ARBA" id="ARBA00023082"/>
    </source>
</evidence>
<protein>
    <submittedName>
        <fullName evidence="8">Sigma-70 family RNA polymerase sigma factor</fullName>
    </submittedName>
</protein>